<dbReference type="CDD" id="cd02440">
    <property type="entry name" value="AdoMet_MTases"/>
    <property type="match status" value="1"/>
</dbReference>
<dbReference type="InterPro" id="IPR013691">
    <property type="entry name" value="MeTrfase_14"/>
</dbReference>
<feature type="domain" description="C-methyltransferase" evidence="2">
    <location>
        <begin position="223"/>
        <end position="382"/>
    </location>
</feature>
<evidence type="ECO:0000259" key="2">
    <source>
        <dbReference type="Pfam" id="PF08484"/>
    </source>
</evidence>
<sequence length="394" mass="44936">MGYMPHAGDFLLKKDLGREKHYPLKIYFCCDCSLVQVLEVIEPDILFGDYRYLSSIGSSWHFEEYAKELASGYLKKGDFVVEIGSNDGVLLSPLKKLGIKVLGVDPAKNVAQIANKKGLKTIVDYFGEKTSKKIRKTYDQADAIFANNVLAHIDDMDDVFKGIRKLLKAKGMLVFEVHYLADLIDKLQYDFFYNEHLCYHSLTSLIPFLRKHGMEIFNIKRIPVHSGSIRAFVKFSKNKKIKIESVVEKSLREEIEKGFNKYNNLKSFALKVVDHRAKLRRVLRKIKSGGNKIVGYGASGRANTLLNFGKIGTNLIDYIVDESPERYGRFTPGTHIPIVPPEIFRKDKVKHALLLAWNYKDMIIKKEFDFIKNGGKFIIPLPKIEIIPKSPLVG</sequence>
<dbReference type="PANTHER" id="PTHR43861:SF5">
    <property type="entry name" value="BLL5978 PROTEIN"/>
    <property type="match status" value="1"/>
</dbReference>
<reference evidence="3 4" key="1">
    <citation type="journal article" date="2016" name="Nat. Commun.">
        <title>Thousands of microbial genomes shed light on interconnected biogeochemical processes in an aquifer system.</title>
        <authorList>
            <person name="Anantharaman K."/>
            <person name="Brown C.T."/>
            <person name="Hug L.A."/>
            <person name="Sharon I."/>
            <person name="Castelle C.J."/>
            <person name="Probst A.J."/>
            <person name="Thomas B.C."/>
            <person name="Singh A."/>
            <person name="Wilkins M.J."/>
            <person name="Karaoz U."/>
            <person name="Brodie E.L."/>
            <person name="Williams K.H."/>
            <person name="Hubbard S.S."/>
            <person name="Banfield J.F."/>
        </authorList>
    </citation>
    <scope>NUCLEOTIDE SEQUENCE [LARGE SCALE GENOMIC DNA]</scope>
</reference>
<gene>
    <name evidence="3" type="ORF">A2771_01070</name>
</gene>
<dbReference type="InterPro" id="IPR013630">
    <property type="entry name" value="Methyltransf_Zn-bd_dom_put"/>
</dbReference>
<name>A0A1F7Y2N6_9BACT</name>
<dbReference type="Proteomes" id="UP000176741">
    <property type="component" value="Unassembled WGS sequence"/>
</dbReference>
<dbReference type="InterPro" id="IPR038576">
    <property type="entry name" value="Methyltransf_Zn-bd_dom_put_sf"/>
</dbReference>
<dbReference type="AlphaFoldDB" id="A0A1F7Y2N6"/>
<accession>A0A1F7Y2N6</accession>
<dbReference type="SUPFAM" id="SSF53335">
    <property type="entry name" value="S-adenosyl-L-methionine-dependent methyltransferases"/>
    <property type="match status" value="1"/>
</dbReference>
<organism evidence="3 4">
    <name type="scientific">Candidatus Woesebacteria bacterium RIFCSPHIGHO2_01_FULL_38_26b</name>
    <dbReference type="NCBI Taxonomy" id="1802491"/>
    <lineage>
        <taxon>Bacteria</taxon>
        <taxon>Candidatus Woeseibacteriota</taxon>
    </lineage>
</organism>
<evidence type="ECO:0000313" key="4">
    <source>
        <dbReference type="Proteomes" id="UP000176741"/>
    </source>
</evidence>
<feature type="domain" description="Methyltransferase putative zinc binding" evidence="1">
    <location>
        <begin position="1"/>
        <end position="47"/>
    </location>
</feature>
<protein>
    <recommendedName>
        <fullName evidence="5">SAM-dependent methyltransferase</fullName>
    </recommendedName>
</protein>
<dbReference type="Gene3D" id="3.40.50.720">
    <property type="entry name" value="NAD(P)-binding Rossmann-like Domain"/>
    <property type="match status" value="1"/>
</dbReference>
<evidence type="ECO:0000313" key="3">
    <source>
        <dbReference type="EMBL" id="OGM21551.1"/>
    </source>
</evidence>
<dbReference type="EMBL" id="MGGD01000007">
    <property type="protein sequence ID" value="OGM21551.1"/>
    <property type="molecule type" value="Genomic_DNA"/>
</dbReference>
<proteinExistence type="predicted"/>
<dbReference type="Pfam" id="PF08484">
    <property type="entry name" value="Methyltransf_14"/>
    <property type="match status" value="1"/>
</dbReference>
<evidence type="ECO:0008006" key="5">
    <source>
        <dbReference type="Google" id="ProtNLM"/>
    </source>
</evidence>
<dbReference type="InterPro" id="IPR029063">
    <property type="entry name" value="SAM-dependent_MTases_sf"/>
</dbReference>
<comment type="caution">
    <text evidence="3">The sequence shown here is derived from an EMBL/GenBank/DDBJ whole genome shotgun (WGS) entry which is preliminary data.</text>
</comment>
<dbReference type="Gene3D" id="3.40.50.150">
    <property type="entry name" value="Vaccinia Virus protein VP39"/>
    <property type="match status" value="1"/>
</dbReference>
<dbReference type="PANTHER" id="PTHR43861">
    <property type="entry name" value="TRANS-ACONITATE 2-METHYLTRANSFERASE-RELATED"/>
    <property type="match status" value="1"/>
</dbReference>
<evidence type="ECO:0000259" key="1">
    <source>
        <dbReference type="Pfam" id="PF08421"/>
    </source>
</evidence>
<dbReference type="Pfam" id="PF13489">
    <property type="entry name" value="Methyltransf_23"/>
    <property type="match status" value="1"/>
</dbReference>
<dbReference type="Pfam" id="PF08421">
    <property type="entry name" value="Methyltransf_13"/>
    <property type="match status" value="1"/>
</dbReference>
<dbReference type="Gene3D" id="6.20.50.110">
    <property type="entry name" value="Methyltransferase, zinc-binding domain"/>
    <property type="match status" value="1"/>
</dbReference>